<evidence type="ECO:0000259" key="1">
    <source>
        <dbReference type="Pfam" id="PF03372"/>
    </source>
</evidence>
<accession>A0A1S1U611</accession>
<dbReference type="InterPro" id="IPR005135">
    <property type="entry name" value="Endo/exonuclease/phosphatase"/>
</dbReference>
<dbReference type="RefSeq" id="WP_071077344.1">
    <property type="nucleotide sequence ID" value="NZ_LFKP01000008.1"/>
</dbReference>
<name>A0A1S1U611_9BURK</name>
<feature type="domain" description="Endonuclease/exonuclease/phosphatase" evidence="1">
    <location>
        <begin position="6"/>
        <end position="315"/>
    </location>
</feature>
<dbReference type="Pfam" id="PF03372">
    <property type="entry name" value="Exo_endo_phos"/>
    <property type="match status" value="1"/>
</dbReference>
<dbReference type="GO" id="GO:0003824">
    <property type="term" value="F:catalytic activity"/>
    <property type="evidence" value="ECO:0007669"/>
    <property type="project" value="InterPro"/>
</dbReference>
<dbReference type="EMBL" id="LFKP01000008">
    <property type="protein sequence ID" value="OHV95880.1"/>
    <property type="molecule type" value="Genomic_DNA"/>
</dbReference>
<proteinExistence type="predicted"/>
<protein>
    <recommendedName>
        <fullName evidence="1">Endonuclease/exonuclease/phosphatase domain-containing protein</fullName>
    </recommendedName>
</protein>
<dbReference type="AlphaFoldDB" id="A0A1S1U611"/>
<evidence type="ECO:0000313" key="3">
    <source>
        <dbReference type="Proteomes" id="UP000179840"/>
    </source>
</evidence>
<reference evidence="2 3" key="1">
    <citation type="submission" date="2015-06" db="EMBL/GenBank/DDBJ databases">
        <title>Draft genome sequencing of a biphenyl-degrading bacterium, Janthinobacterium lividum MEG1.</title>
        <authorList>
            <person name="Shimodaira J."/>
            <person name="Hatta T."/>
        </authorList>
    </citation>
    <scope>NUCLEOTIDE SEQUENCE [LARGE SCALE GENOMIC DNA]</scope>
    <source>
        <strain evidence="2 3">MEG1</strain>
    </source>
</reference>
<dbReference type="Proteomes" id="UP000179840">
    <property type="component" value="Unassembled WGS sequence"/>
</dbReference>
<comment type="caution">
    <text evidence="2">The sequence shown here is derived from an EMBL/GenBank/DDBJ whole genome shotgun (WGS) entry which is preliminary data.</text>
</comment>
<dbReference type="InterPro" id="IPR036691">
    <property type="entry name" value="Endo/exonu/phosph_ase_sf"/>
</dbReference>
<gene>
    <name evidence="2" type="ORF">AKG95_13370</name>
</gene>
<dbReference type="SUPFAM" id="SSF56219">
    <property type="entry name" value="DNase I-like"/>
    <property type="match status" value="1"/>
</dbReference>
<sequence length="499" mass="52559">MTNVVYWNIENFGINKVNNPSRKRPRYGEGGRCGGNLPAVAALQRRNHILTILRATQPDIFVLIEVSASATGAGDLAPDTGGLQGAIFLLQQLRNDPTDPNRDAWRMVPPLKVGTGGRTESVAVLYRGISGTAGTPTEVRRYFTGPNVWTGGGVSAVAAGAVPAAYPAGGAGAPNIQDLLNPQGQPARTIPAGAQYNGGLAEGMAAARIAFAPAPAPAVPPVVGGLVNFNGLRQPFMVSFVETNQANVITRNLTLFAVHAPPNHGGATNFINILLRGVLDVAAAPAGAPHNEIKLICGDFNLNAIYAQPPGAGGRTTAYDQLRTINYVPLLNPPPAMPVAPNLTLDAYQGYLATHIRPKRTKQQLTQQSRFLWSDNTAGGALLAAPYPGYNYIGSDMVSNFFSIDNMLVNPLVPANNYQFTVMNPVSGTPFTAAGAMPPDVPIGTRPLPAQFTNLPAGMAWPQSPAAVYAVGQARTLNGWANYGYLRSTSDHLALFAVL</sequence>
<evidence type="ECO:0000313" key="2">
    <source>
        <dbReference type="EMBL" id="OHV95880.1"/>
    </source>
</evidence>
<organism evidence="2 3">
    <name type="scientific">Janthinobacterium lividum</name>
    <dbReference type="NCBI Taxonomy" id="29581"/>
    <lineage>
        <taxon>Bacteria</taxon>
        <taxon>Pseudomonadati</taxon>
        <taxon>Pseudomonadota</taxon>
        <taxon>Betaproteobacteria</taxon>
        <taxon>Burkholderiales</taxon>
        <taxon>Oxalobacteraceae</taxon>
        <taxon>Janthinobacterium</taxon>
    </lineage>
</organism>